<evidence type="ECO:0000256" key="5">
    <source>
        <dbReference type="ARBA" id="ARBA00023128"/>
    </source>
</evidence>
<evidence type="ECO:0000256" key="8">
    <source>
        <dbReference type="SAM" id="MobiDB-lite"/>
    </source>
</evidence>
<keyword evidence="3" id="KW-0809">Transit peptide</keyword>
<feature type="domain" description="Large ribosomal subunit protein mL46 N-terminal" evidence="9">
    <location>
        <begin position="82"/>
        <end position="218"/>
    </location>
</feature>
<dbReference type="GO" id="GO:0005743">
    <property type="term" value="C:mitochondrial inner membrane"/>
    <property type="evidence" value="ECO:0007669"/>
    <property type="project" value="UniProtKB-ARBA"/>
</dbReference>
<dbReference type="PANTHER" id="PTHR13124">
    <property type="entry name" value="39S RIBOSOMAL PROTEIN L46, MITOCHONDRIAL PRECURSOR-RELATED"/>
    <property type="match status" value="1"/>
</dbReference>
<comment type="similarity">
    <text evidence="2">Belongs to the mitochondrion-specific ribosomal protein mL46 family.</text>
</comment>
<dbReference type="GO" id="GO:0005762">
    <property type="term" value="C:mitochondrial large ribosomal subunit"/>
    <property type="evidence" value="ECO:0007669"/>
    <property type="project" value="TreeGrafter"/>
</dbReference>
<evidence type="ECO:0000259" key="9">
    <source>
        <dbReference type="Pfam" id="PF11788"/>
    </source>
</evidence>
<feature type="compositionally biased region" description="Low complexity" evidence="8">
    <location>
        <begin position="44"/>
        <end position="58"/>
    </location>
</feature>
<organism evidence="10 11">
    <name type="scientific">Cladorrhinum samala</name>
    <dbReference type="NCBI Taxonomy" id="585594"/>
    <lineage>
        <taxon>Eukaryota</taxon>
        <taxon>Fungi</taxon>
        <taxon>Dikarya</taxon>
        <taxon>Ascomycota</taxon>
        <taxon>Pezizomycotina</taxon>
        <taxon>Sordariomycetes</taxon>
        <taxon>Sordariomycetidae</taxon>
        <taxon>Sordariales</taxon>
        <taxon>Podosporaceae</taxon>
        <taxon>Cladorrhinum</taxon>
    </lineage>
</organism>
<keyword evidence="11" id="KW-1185">Reference proteome</keyword>
<evidence type="ECO:0000313" key="11">
    <source>
        <dbReference type="Proteomes" id="UP001321749"/>
    </source>
</evidence>
<comment type="caution">
    <text evidence="10">The sequence shown here is derived from an EMBL/GenBank/DDBJ whole genome shotgun (WGS) entry which is preliminary data.</text>
</comment>
<dbReference type="Pfam" id="PF11788">
    <property type="entry name" value="MRP-L46"/>
    <property type="match status" value="1"/>
</dbReference>
<evidence type="ECO:0000313" key="10">
    <source>
        <dbReference type="EMBL" id="KAK4459482.1"/>
    </source>
</evidence>
<protein>
    <recommendedName>
        <fullName evidence="7">Large ribosomal subunit protein mL46</fullName>
    </recommendedName>
</protein>
<dbReference type="Proteomes" id="UP001321749">
    <property type="component" value="Unassembled WGS sequence"/>
</dbReference>
<evidence type="ECO:0000256" key="6">
    <source>
        <dbReference type="ARBA" id="ARBA00023274"/>
    </source>
</evidence>
<proteinExistence type="inferred from homology"/>
<dbReference type="GO" id="GO:0003735">
    <property type="term" value="F:structural constituent of ribosome"/>
    <property type="evidence" value="ECO:0007669"/>
    <property type="project" value="InterPro"/>
</dbReference>
<dbReference type="InterPro" id="IPR021757">
    <property type="entry name" value="Ribosomal_mL46_N"/>
</dbReference>
<dbReference type="AlphaFoldDB" id="A0AAV9HF63"/>
<dbReference type="SUPFAM" id="SSF55811">
    <property type="entry name" value="Nudix"/>
    <property type="match status" value="1"/>
</dbReference>
<sequence>MISAPSRRGPALLLRNSNRLCQCAGRSSSSSSLPIRFYSAEASAASPQSTTAQASSSLPPAPPPPPSTAAQTPKISSSPSPYRIKSGVILTRPPILTRTSTPFESSFYLYQKRLNERLSAPFRKDFYFKQDTATDLDWRIKLKERHGVPAKDIGRYNPRGRMSWNDEVLVGSTTSSPEYIVDALLKDAEVRVSEDGEEIAPEERIPVERPLPRTTEADEKGDVKRLDRKLDETLYLVVKKDGGEKKKEGQWGFPEGQVLTEEGLHQTAARVLTESAGPNMNTWIVGRVPVAHRVTKPSLGEDGKTVKELGEKTFYLKGRIMAGQADLKDNKHGLTDYKWLTKDELKAVLSEEMYDSVKGMLELR</sequence>
<evidence type="ECO:0000256" key="2">
    <source>
        <dbReference type="ARBA" id="ARBA00009070"/>
    </source>
</evidence>
<reference evidence="10" key="1">
    <citation type="journal article" date="2023" name="Mol. Phylogenet. Evol.">
        <title>Genome-scale phylogeny and comparative genomics of the fungal order Sordariales.</title>
        <authorList>
            <person name="Hensen N."/>
            <person name="Bonometti L."/>
            <person name="Westerberg I."/>
            <person name="Brannstrom I.O."/>
            <person name="Guillou S."/>
            <person name="Cros-Aarteil S."/>
            <person name="Calhoun S."/>
            <person name="Haridas S."/>
            <person name="Kuo A."/>
            <person name="Mondo S."/>
            <person name="Pangilinan J."/>
            <person name="Riley R."/>
            <person name="LaButti K."/>
            <person name="Andreopoulos B."/>
            <person name="Lipzen A."/>
            <person name="Chen C."/>
            <person name="Yan M."/>
            <person name="Daum C."/>
            <person name="Ng V."/>
            <person name="Clum A."/>
            <person name="Steindorff A."/>
            <person name="Ohm R.A."/>
            <person name="Martin F."/>
            <person name="Silar P."/>
            <person name="Natvig D.O."/>
            <person name="Lalanne C."/>
            <person name="Gautier V."/>
            <person name="Ament-Velasquez S.L."/>
            <person name="Kruys A."/>
            <person name="Hutchinson M.I."/>
            <person name="Powell A.J."/>
            <person name="Barry K."/>
            <person name="Miller A.N."/>
            <person name="Grigoriev I.V."/>
            <person name="Debuchy R."/>
            <person name="Gladieux P."/>
            <person name="Hiltunen Thoren M."/>
            <person name="Johannesson H."/>
        </authorList>
    </citation>
    <scope>NUCLEOTIDE SEQUENCE</scope>
    <source>
        <strain evidence="10">PSN324</strain>
    </source>
</reference>
<dbReference type="InterPro" id="IPR040008">
    <property type="entry name" value="Ribosomal_mL46"/>
</dbReference>
<reference evidence="10" key="2">
    <citation type="submission" date="2023-06" db="EMBL/GenBank/DDBJ databases">
        <authorList>
            <consortium name="Lawrence Berkeley National Laboratory"/>
            <person name="Mondo S.J."/>
            <person name="Hensen N."/>
            <person name="Bonometti L."/>
            <person name="Westerberg I."/>
            <person name="Brannstrom I.O."/>
            <person name="Guillou S."/>
            <person name="Cros-Aarteil S."/>
            <person name="Calhoun S."/>
            <person name="Haridas S."/>
            <person name="Kuo A."/>
            <person name="Pangilinan J."/>
            <person name="Riley R."/>
            <person name="Labutti K."/>
            <person name="Andreopoulos B."/>
            <person name="Lipzen A."/>
            <person name="Chen C."/>
            <person name="Yanf M."/>
            <person name="Daum C."/>
            <person name="Ng V."/>
            <person name="Clum A."/>
            <person name="Steindorff A."/>
            <person name="Ohm R."/>
            <person name="Martin F."/>
            <person name="Silar P."/>
            <person name="Natvig D."/>
            <person name="Lalanne C."/>
            <person name="Gautier V."/>
            <person name="Ament-Velasquez S.L."/>
            <person name="Kruys A."/>
            <person name="Hutchinson M.I."/>
            <person name="Powell A.J."/>
            <person name="Barry K."/>
            <person name="Miller A.N."/>
            <person name="Grigoriev I.V."/>
            <person name="Debuchy R."/>
            <person name="Gladieux P."/>
            <person name="Thoren M.H."/>
            <person name="Johannesson H."/>
        </authorList>
    </citation>
    <scope>NUCLEOTIDE SEQUENCE</scope>
    <source>
        <strain evidence="10">PSN324</strain>
    </source>
</reference>
<dbReference type="Gene3D" id="3.90.79.10">
    <property type="entry name" value="Nucleoside Triphosphate Pyrophosphohydrolase"/>
    <property type="match status" value="1"/>
</dbReference>
<accession>A0AAV9HF63</accession>
<evidence type="ECO:0000256" key="4">
    <source>
        <dbReference type="ARBA" id="ARBA00022980"/>
    </source>
</evidence>
<keyword evidence="5" id="KW-0496">Mitochondrion</keyword>
<comment type="subcellular location">
    <subcellularLocation>
        <location evidence="1">Mitochondrion</location>
    </subcellularLocation>
</comment>
<evidence type="ECO:0000256" key="1">
    <source>
        <dbReference type="ARBA" id="ARBA00004173"/>
    </source>
</evidence>
<dbReference type="InterPro" id="IPR015797">
    <property type="entry name" value="NUDIX_hydrolase-like_dom_sf"/>
</dbReference>
<evidence type="ECO:0000256" key="7">
    <source>
        <dbReference type="ARBA" id="ARBA00035190"/>
    </source>
</evidence>
<dbReference type="FunFam" id="3.90.79.10:FF:000018">
    <property type="entry name" value="39S ribosomal protein L46, mitochondrial"/>
    <property type="match status" value="1"/>
</dbReference>
<keyword evidence="6" id="KW-0687">Ribonucleoprotein</keyword>
<dbReference type="InterPro" id="IPR033650">
    <property type="entry name" value="Ribosomal_mL46_NUDIX"/>
</dbReference>
<feature type="region of interest" description="Disordered" evidence="8">
    <location>
        <begin position="44"/>
        <end position="85"/>
    </location>
</feature>
<evidence type="ECO:0000256" key="3">
    <source>
        <dbReference type="ARBA" id="ARBA00022946"/>
    </source>
</evidence>
<gene>
    <name evidence="10" type="ORF">QBC42DRAFT_340291</name>
</gene>
<dbReference type="EMBL" id="MU865035">
    <property type="protein sequence ID" value="KAK4459482.1"/>
    <property type="molecule type" value="Genomic_DNA"/>
</dbReference>
<dbReference type="PANTHER" id="PTHR13124:SF12">
    <property type="entry name" value="LARGE RIBOSOMAL SUBUNIT PROTEIN ML46"/>
    <property type="match status" value="1"/>
</dbReference>
<name>A0AAV9HF63_9PEZI</name>
<keyword evidence="4 10" id="KW-0689">Ribosomal protein</keyword>
<dbReference type="CDD" id="cd04661">
    <property type="entry name" value="NUDIX_MRP_L46"/>
    <property type="match status" value="1"/>
</dbReference>